<keyword evidence="2" id="KW-0732">Signal</keyword>
<gene>
    <name evidence="3" type="ORF">IWQ60_007775</name>
</gene>
<sequence>MQSVIAFAAILAVAAAQSSADVASPVSAAPVPTVAPTAAEKCVQSNNCGTNTACVAACYGVPAPTEQQANQTAECFAKCPQTGDINTIADCRNSCINNNYLVTSAVKQPAASTSGSKPSGTQSGSKATGTSDSEEEESSGAASVVASFALAVPALAAVCML</sequence>
<feature type="compositionally biased region" description="Polar residues" evidence="1">
    <location>
        <begin position="110"/>
        <end position="130"/>
    </location>
</feature>
<evidence type="ECO:0000256" key="1">
    <source>
        <dbReference type="SAM" id="MobiDB-lite"/>
    </source>
</evidence>
<organism evidence="3 4">
    <name type="scientific">Tieghemiomyces parasiticus</name>
    <dbReference type="NCBI Taxonomy" id="78921"/>
    <lineage>
        <taxon>Eukaryota</taxon>
        <taxon>Fungi</taxon>
        <taxon>Fungi incertae sedis</taxon>
        <taxon>Zoopagomycota</taxon>
        <taxon>Kickxellomycotina</taxon>
        <taxon>Dimargaritomycetes</taxon>
        <taxon>Dimargaritales</taxon>
        <taxon>Dimargaritaceae</taxon>
        <taxon>Tieghemiomyces</taxon>
    </lineage>
</organism>
<protein>
    <submittedName>
        <fullName evidence="3">Uncharacterized protein</fullName>
    </submittedName>
</protein>
<comment type="caution">
    <text evidence="3">The sequence shown here is derived from an EMBL/GenBank/DDBJ whole genome shotgun (WGS) entry which is preliminary data.</text>
</comment>
<evidence type="ECO:0000256" key="2">
    <source>
        <dbReference type="SAM" id="SignalP"/>
    </source>
</evidence>
<accession>A0A9W8A199</accession>
<keyword evidence="4" id="KW-1185">Reference proteome</keyword>
<dbReference type="AlphaFoldDB" id="A0A9W8A199"/>
<reference evidence="3" key="1">
    <citation type="submission" date="2022-07" db="EMBL/GenBank/DDBJ databases">
        <title>Phylogenomic reconstructions and comparative analyses of Kickxellomycotina fungi.</title>
        <authorList>
            <person name="Reynolds N.K."/>
            <person name="Stajich J.E."/>
            <person name="Barry K."/>
            <person name="Grigoriev I.V."/>
            <person name="Crous P."/>
            <person name="Smith M.E."/>
        </authorList>
    </citation>
    <scope>NUCLEOTIDE SEQUENCE</scope>
    <source>
        <strain evidence="3">RSA 861</strain>
    </source>
</reference>
<evidence type="ECO:0000313" key="4">
    <source>
        <dbReference type="Proteomes" id="UP001150569"/>
    </source>
</evidence>
<feature type="region of interest" description="Disordered" evidence="1">
    <location>
        <begin position="110"/>
        <end position="138"/>
    </location>
</feature>
<dbReference type="Proteomes" id="UP001150569">
    <property type="component" value="Unassembled WGS sequence"/>
</dbReference>
<feature type="chain" id="PRO_5040843251" evidence="2">
    <location>
        <begin position="21"/>
        <end position="161"/>
    </location>
</feature>
<evidence type="ECO:0000313" key="3">
    <source>
        <dbReference type="EMBL" id="KAJ1917469.1"/>
    </source>
</evidence>
<dbReference type="EMBL" id="JANBPT010000541">
    <property type="protein sequence ID" value="KAJ1917469.1"/>
    <property type="molecule type" value="Genomic_DNA"/>
</dbReference>
<name>A0A9W8A199_9FUNG</name>
<dbReference type="OrthoDB" id="5597238at2759"/>
<feature type="signal peptide" evidence="2">
    <location>
        <begin position="1"/>
        <end position="20"/>
    </location>
</feature>
<proteinExistence type="predicted"/>